<dbReference type="EMBL" id="BOOY01000025">
    <property type="protein sequence ID" value="GIJ03880.1"/>
    <property type="molecule type" value="Genomic_DNA"/>
</dbReference>
<accession>A0A8J3Y9V5</accession>
<dbReference type="PANTHER" id="PTHR36833:SF1">
    <property type="entry name" value="INTEGRAL MEMBRANE TRANSPORT PROTEIN"/>
    <property type="match status" value="1"/>
</dbReference>
<feature type="transmembrane region" description="Helical" evidence="1">
    <location>
        <begin position="26"/>
        <end position="51"/>
    </location>
</feature>
<feature type="transmembrane region" description="Helical" evidence="1">
    <location>
        <begin position="195"/>
        <end position="218"/>
    </location>
</feature>
<feature type="transmembrane region" description="Helical" evidence="1">
    <location>
        <begin position="114"/>
        <end position="134"/>
    </location>
</feature>
<dbReference type="RefSeq" id="WP_239107597.1">
    <property type="nucleotide sequence ID" value="NZ_BAAAGJ010000002.1"/>
</dbReference>
<reference evidence="2" key="1">
    <citation type="submission" date="2021-01" db="EMBL/GenBank/DDBJ databases">
        <title>Whole genome shotgun sequence of Spirilliplanes yamanashiensis NBRC 15828.</title>
        <authorList>
            <person name="Komaki H."/>
            <person name="Tamura T."/>
        </authorList>
    </citation>
    <scope>NUCLEOTIDE SEQUENCE</scope>
    <source>
        <strain evidence="2">NBRC 15828</strain>
    </source>
</reference>
<keyword evidence="3" id="KW-1185">Reference proteome</keyword>
<dbReference type="InterPro" id="IPR010390">
    <property type="entry name" value="ABC-2_transporter-like"/>
</dbReference>
<keyword evidence="1" id="KW-0472">Membrane</keyword>
<dbReference type="Pfam" id="PF06182">
    <property type="entry name" value="ABC2_membrane_6"/>
    <property type="match status" value="1"/>
</dbReference>
<dbReference type="Proteomes" id="UP000652013">
    <property type="component" value="Unassembled WGS sequence"/>
</dbReference>
<keyword evidence="1" id="KW-1133">Transmembrane helix</keyword>
<feature type="transmembrane region" description="Helical" evidence="1">
    <location>
        <begin position="57"/>
        <end position="80"/>
    </location>
</feature>
<dbReference type="AlphaFoldDB" id="A0A8J3Y9V5"/>
<evidence type="ECO:0000313" key="3">
    <source>
        <dbReference type="Proteomes" id="UP000652013"/>
    </source>
</evidence>
<feature type="transmembrane region" description="Helical" evidence="1">
    <location>
        <begin position="146"/>
        <end position="174"/>
    </location>
</feature>
<name>A0A8J3Y9V5_9ACTN</name>
<protein>
    <submittedName>
        <fullName evidence="2">ABC transporter permease</fullName>
    </submittedName>
</protein>
<feature type="transmembrane region" description="Helical" evidence="1">
    <location>
        <begin position="230"/>
        <end position="251"/>
    </location>
</feature>
<gene>
    <name evidence="2" type="ORF">Sya03_32320</name>
</gene>
<sequence>MLRTIRLYLRLLGTHLRASLEYEADFWLMALGAAMTQVAGFVFIAAVFLRVPDINGWTFWTVALLFGMVGFSEGVINLFFEGMWWLADLKHNGELDYLLVRPYPVALQALSSQVGLNGLGNLLTGGALIVAGLVNTDIDWSPATAVVAVLLFLGAMAARVGIMLACNATTFWLEGPTSMFAFAVHQVGDLARYPLAIYPVVLKGLLGVVLPFAFVSFFPVSWLTGEGGTGWLGLLTPLVGVYCVVLAAWVFRRGLTRYESAGN</sequence>
<comment type="caution">
    <text evidence="2">The sequence shown here is derived from an EMBL/GenBank/DDBJ whole genome shotgun (WGS) entry which is preliminary data.</text>
</comment>
<proteinExistence type="predicted"/>
<organism evidence="2 3">
    <name type="scientific">Spirilliplanes yamanashiensis</name>
    <dbReference type="NCBI Taxonomy" id="42233"/>
    <lineage>
        <taxon>Bacteria</taxon>
        <taxon>Bacillati</taxon>
        <taxon>Actinomycetota</taxon>
        <taxon>Actinomycetes</taxon>
        <taxon>Micromonosporales</taxon>
        <taxon>Micromonosporaceae</taxon>
        <taxon>Spirilliplanes</taxon>
    </lineage>
</organism>
<evidence type="ECO:0000313" key="2">
    <source>
        <dbReference type="EMBL" id="GIJ03880.1"/>
    </source>
</evidence>
<evidence type="ECO:0000256" key="1">
    <source>
        <dbReference type="SAM" id="Phobius"/>
    </source>
</evidence>
<dbReference type="PANTHER" id="PTHR36833">
    <property type="entry name" value="SLR0610 PROTEIN-RELATED"/>
    <property type="match status" value="1"/>
</dbReference>
<keyword evidence="1" id="KW-0812">Transmembrane</keyword>